<dbReference type="EMBL" id="BAAAHE010000025">
    <property type="protein sequence ID" value="GAA0625501.1"/>
    <property type="molecule type" value="Genomic_DNA"/>
</dbReference>
<evidence type="ECO:0000313" key="8">
    <source>
        <dbReference type="Proteomes" id="UP001500957"/>
    </source>
</evidence>
<dbReference type="Pfam" id="PF00933">
    <property type="entry name" value="Glyco_hydro_3"/>
    <property type="match status" value="1"/>
</dbReference>
<dbReference type="PANTHER" id="PTHR30480">
    <property type="entry name" value="BETA-HEXOSAMINIDASE-RELATED"/>
    <property type="match status" value="1"/>
</dbReference>
<organism evidence="7 8">
    <name type="scientific">Sporichthya brevicatena</name>
    <dbReference type="NCBI Taxonomy" id="171442"/>
    <lineage>
        <taxon>Bacteria</taxon>
        <taxon>Bacillati</taxon>
        <taxon>Actinomycetota</taxon>
        <taxon>Actinomycetes</taxon>
        <taxon>Sporichthyales</taxon>
        <taxon>Sporichthyaceae</taxon>
        <taxon>Sporichthya</taxon>
    </lineage>
</organism>
<evidence type="ECO:0000259" key="6">
    <source>
        <dbReference type="Pfam" id="PF00933"/>
    </source>
</evidence>
<dbReference type="GO" id="GO:0016787">
    <property type="term" value="F:hydrolase activity"/>
    <property type="evidence" value="ECO:0007669"/>
    <property type="project" value="UniProtKB-KW"/>
</dbReference>
<feature type="domain" description="Glycoside hydrolase family 3 N-terminal" evidence="6">
    <location>
        <begin position="71"/>
        <end position="375"/>
    </location>
</feature>
<evidence type="ECO:0000256" key="1">
    <source>
        <dbReference type="ARBA" id="ARBA00001231"/>
    </source>
</evidence>
<dbReference type="InterPro" id="IPR036962">
    <property type="entry name" value="Glyco_hydro_3_N_sf"/>
</dbReference>
<dbReference type="EC" id="3.2.1.52" evidence="3"/>
<sequence>MRGEHRRRRKPVVTGWRGRALVAVLGVGALAAGTGVIALSQSDGRVARLSSLSTPTAPAPTCADAATMPLRAALAQTLMVGVAAPTRAELTQLAKLGIGGLFLHGDGMRELTDGRLKRLAKSAVPPLVSADDEGGRVQRIAAAGSMRSARKQAQLRPDQVRALARKRGEKLHRYGITMNLAPVVDLAGNNPAIGDRAYAARPDDVSRFAGAFAAGMREAGVLPTLKHFPGHGRATGDSHRGAAVTPPVASLRASDWKPYRTLGATGTAVMMGHLTVPGLSTKGLPSSLDPAVYRALRTEIGFDGLVVTDELSEMKAVPFGIGQSLRRAIGAGADLALFFAAPARVPKLLDSLERDVRAGRLSEARVREAAGRVLAAKTCS</sequence>
<dbReference type="InterPro" id="IPR001764">
    <property type="entry name" value="Glyco_hydro_3_N"/>
</dbReference>
<evidence type="ECO:0000313" key="7">
    <source>
        <dbReference type="EMBL" id="GAA0625501.1"/>
    </source>
</evidence>
<comment type="catalytic activity">
    <reaction evidence="1">
        <text>Hydrolysis of terminal non-reducing N-acetyl-D-hexosamine residues in N-acetyl-beta-D-hexosaminides.</text>
        <dbReference type="EC" id="3.2.1.52"/>
    </reaction>
</comment>
<reference evidence="7 8" key="1">
    <citation type="journal article" date="2019" name="Int. J. Syst. Evol. Microbiol.">
        <title>The Global Catalogue of Microorganisms (GCM) 10K type strain sequencing project: providing services to taxonomists for standard genome sequencing and annotation.</title>
        <authorList>
            <consortium name="The Broad Institute Genomics Platform"/>
            <consortium name="The Broad Institute Genome Sequencing Center for Infectious Disease"/>
            <person name="Wu L."/>
            <person name="Ma J."/>
        </authorList>
    </citation>
    <scope>NUCLEOTIDE SEQUENCE [LARGE SCALE GENOMIC DNA]</scope>
    <source>
        <strain evidence="7 8">JCM 10671</strain>
    </source>
</reference>
<comment type="similarity">
    <text evidence="2">Belongs to the glycosyl hydrolase 3 family.</text>
</comment>
<accession>A0ABN1H0X3</accession>
<keyword evidence="5" id="KW-0326">Glycosidase</keyword>
<comment type="caution">
    <text evidence="7">The sequence shown here is derived from an EMBL/GenBank/DDBJ whole genome shotgun (WGS) entry which is preliminary data.</text>
</comment>
<dbReference type="Gene3D" id="3.20.20.300">
    <property type="entry name" value="Glycoside hydrolase, family 3, N-terminal domain"/>
    <property type="match status" value="1"/>
</dbReference>
<name>A0ABN1H0X3_9ACTN</name>
<evidence type="ECO:0000256" key="5">
    <source>
        <dbReference type="ARBA" id="ARBA00023295"/>
    </source>
</evidence>
<dbReference type="InterPro" id="IPR050226">
    <property type="entry name" value="NagZ_Beta-hexosaminidase"/>
</dbReference>
<protein>
    <recommendedName>
        <fullName evidence="3">beta-N-acetylhexosaminidase</fullName>
        <ecNumber evidence="3">3.2.1.52</ecNumber>
    </recommendedName>
</protein>
<gene>
    <name evidence="7" type="ORF">GCM10009547_31020</name>
</gene>
<dbReference type="RefSeq" id="WP_344606328.1">
    <property type="nucleotide sequence ID" value="NZ_BAAAHE010000025.1"/>
</dbReference>
<dbReference type="SUPFAM" id="SSF51445">
    <property type="entry name" value="(Trans)glycosidases"/>
    <property type="match status" value="1"/>
</dbReference>
<proteinExistence type="inferred from homology"/>
<keyword evidence="4 7" id="KW-0378">Hydrolase</keyword>
<dbReference type="PANTHER" id="PTHR30480:SF13">
    <property type="entry name" value="BETA-HEXOSAMINIDASE"/>
    <property type="match status" value="1"/>
</dbReference>
<evidence type="ECO:0000256" key="3">
    <source>
        <dbReference type="ARBA" id="ARBA00012663"/>
    </source>
</evidence>
<evidence type="ECO:0000256" key="4">
    <source>
        <dbReference type="ARBA" id="ARBA00022801"/>
    </source>
</evidence>
<keyword evidence="8" id="KW-1185">Reference proteome</keyword>
<dbReference type="InterPro" id="IPR017853">
    <property type="entry name" value="GH"/>
</dbReference>
<evidence type="ECO:0000256" key="2">
    <source>
        <dbReference type="ARBA" id="ARBA00005336"/>
    </source>
</evidence>
<dbReference type="Proteomes" id="UP001500957">
    <property type="component" value="Unassembled WGS sequence"/>
</dbReference>